<reference evidence="1" key="1">
    <citation type="submission" date="2022-09" db="EMBL/GenBank/DDBJ databases">
        <title>Interaction between co-microsymbionts with complementary sets of symbiotic genes in legume-rhizobium systems.</title>
        <authorList>
            <person name="Safronova V."/>
            <person name="Sazanova A."/>
            <person name="Afonin A."/>
            <person name="Chirak E."/>
        </authorList>
    </citation>
    <scope>NUCLEOTIDE SEQUENCE</scope>
    <source>
        <strain evidence="1">A18/3m</strain>
    </source>
</reference>
<organism evidence="1 2">
    <name type="scientific">Phyllobacterium zundukense</name>
    <dbReference type="NCBI Taxonomy" id="1867719"/>
    <lineage>
        <taxon>Bacteria</taxon>
        <taxon>Pseudomonadati</taxon>
        <taxon>Pseudomonadota</taxon>
        <taxon>Alphaproteobacteria</taxon>
        <taxon>Hyphomicrobiales</taxon>
        <taxon>Phyllobacteriaceae</taxon>
        <taxon>Phyllobacterium</taxon>
    </lineage>
</organism>
<name>A0ACD4CVI3_9HYPH</name>
<accession>A0ACD4CVI3</accession>
<sequence length="129" mass="15058">MNRFNDGPTLGKLADGKPQRLTVGLPEPFVIECGMPIVKAGHQTHRCQVEIQTGFYGGDLCKVHMERFIEVAAAMVMCKAKSHCGMNLCRHECPHKVRNIYFHERPFYQQRIPDRMMPWYILPWHIYQE</sequence>
<keyword evidence="1" id="KW-0614">Plasmid</keyword>
<gene>
    <name evidence="1" type="ORF">N8E88_04395</name>
</gene>
<geneLocation type="plasmid" evidence="1 2">
    <name>p_unnamed3</name>
</geneLocation>
<evidence type="ECO:0000313" key="1">
    <source>
        <dbReference type="EMBL" id="UXN57568.1"/>
    </source>
</evidence>
<protein>
    <submittedName>
        <fullName evidence="1">Uncharacterized protein</fullName>
    </submittedName>
</protein>
<proteinExistence type="predicted"/>
<dbReference type="Proteomes" id="UP001061991">
    <property type="component" value="Plasmid p_unnamed3"/>
</dbReference>
<dbReference type="EMBL" id="CP104970">
    <property type="protein sequence ID" value="UXN57568.1"/>
    <property type="molecule type" value="Genomic_DNA"/>
</dbReference>
<evidence type="ECO:0000313" key="2">
    <source>
        <dbReference type="Proteomes" id="UP001061991"/>
    </source>
</evidence>
<keyword evidence="2" id="KW-1185">Reference proteome</keyword>